<evidence type="ECO:0000313" key="7">
    <source>
        <dbReference type="Proteomes" id="UP001150569"/>
    </source>
</evidence>
<feature type="compositionally biased region" description="Acidic residues" evidence="5">
    <location>
        <begin position="144"/>
        <end position="159"/>
    </location>
</feature>
<name>A0A9W8DKU9_9FUNG</name>
<feature type="compositionally biased region" description="Acidic residues" evidence="5">
    <location>
        <begin position="112"/>
        <end position="126"/>
    </location>
</feature>
<evidence type="ECO:0000256" key="1">
    <source>
        <dbReference type="ARBA" id="ARBA00003777"/>
    </source>
</evidence>
<dbReference type="Pfam" id="PF04889">
    <property type="entry name" value="Cwf_Cwc_15"/>
    <property type="match status" value="1"/>
</dbReference>
<dbReference type="AlphaFoldDB" id="A0A9W8DKU9"/>
<comment type="caution">
    <text evidence="6">The sequence shown here is derived from an EMBL/GenBank/DDBJ whole genome shotgun (WGS) entry which is preliminary data.</text>
</comment>
<organism evidence="6 7">
    <name type="scientific">Tieghemiomyces parasiticus</name>
    <dbReference type="NCBI Taxonomy" id="78921"/>
    <lineage>
        <taxon>Eukaryota</taxon>
        <taxon>Fungi</taxon>
        <taxon>Fungi incertae sedis</taxon>
        <taxon>Zoopagomycota</taxon>
        <taxon>Kickxellomycotina</taxon>
        <taxon>Dimargaritomycetes</taxon>
        <taxon>Dimargaritales</taxon>
        <taxon>Dimargaritaceae</taxon>
        <taxon>Tieghemiomyces</taxon>
    </lineage>
</organism>
<dbReference type="GO" id="GO:0045292">
    <property type="term" value="P:mRNA cis splicing, via spliceosome"/>
    <property type="evidence" value="ECO:0007669"/>
    <property type="project" value="TreeGrafter"/>
</dbReference>
<feature type="region of interest" description="Disordered" evidence="5">
    <location>
        <begin position="1"/>
        <end position="26"/>
    </location>
</feature>
<dbReference type="PANTHER" id="PTHR12718">
    <property type="entry name" value="CELL CYCLE CONTROL PROTEIN CWF15"/>
    <property type="match status" value="1"/>
</dbReference>
<evidence type="ECO:0000256" key="3">
    <source>
        <dbReference type="ARBA" id="ARBA00022664"/>
    </source>
</evidence>
<feature type="compositionally biased region" description="Polar residues" evidence="5">
    <location>
        <begin position="76"/>
        <end position="92"/>
    </location>
</feature>
<keyword evidence="7" id="KW-1185">Reference proteome</keyword>
<feature type="compositionally biased region" description="Basic and acidic residues" evidence="5">
    <location>
        <begin position="164"/>
        <end position="177"/>
    </location>
</feature>
<feature type="non-terminal residue" evidence="6">
    <location>
        <position position="177"/>
    </location>
</feature>
<keyword evidence="3" id="KW-0507">mRNA processing</keyword>
<comment type="similarity">
    <text evidence="2">Belongs to the CWC15 family.</text>
</comment>
<evidence type="ECO:0000313" key="6">
    <source>
        <dbReference type="EMBL" id="KAJ1905849.1"/>
    </source>
</evidence>
<evidence type="ECO:0000256" key="5">
    <source>
        <dbReference type="SAM" id="MobiDB-lite"/>
    </source>
</evidence>
<dbReference type="PANTHER" id="PTHR12718:SF2">
    <property type="entry name" value="SPLICEOSOME-ASSOCIATED PROTEIN CWC15 HOMOLOG"/>
    <property type="match status" value="1"/>
</dbReference>
<accession>A0A9W8DKU9</accession>
<proteinExistence type="inferred from homology"/>
<feature type="region of interest" description="Disordered" evidence="5">
    <location>
        <begin position="59"/>
        <end position="177"/>
    </location>
</feature>
<protein>
    <submittedName>
        <fullName evidence="6">Complexed with cef1p</fullName>
    </submittedName>
</protein>
<evidence type="ECO:0000256" key="2">
    <source>
        <dbReference type="ARBA" id="ARBA00006644"/>
    </source>
</evidence>
<dbReference type="OrthoDB" id="30179at2759"/>
<dbReference type="Proteomes" id="UP001150569">
    <property type="component" value="Unassembled WGS sequence"/>
</dbReference>
<evidence type="ECO:0000256" key="4">
    <source>
        <dbReference type="ARBA" id="ARBA00023187"/>
    </source>
</evidence>
<dbReference type="GO" id="GO:0003723">
    <property type="term" value="F:RNA binding"/>
    <property type="evidence" value="ECO:0007669"/>
    <property type="project" value="TreeGrafter"/>
</dbReference>
<dbReference type="EMBL" id="JANBPT010001680">
    <property type="protein sequence ID" value="KAJ1905849.1"/>
    <property type="molecule type" value="Genomic_DNA"/>
</dbReference>
<keyword evidence="4" id="KW-0508">mRNA splicing</keyword>
<reference evidence="6" key="1">
    <citation type="submission" date="2022-07" db="EMBL/GenBank/DDBJ databases">
        <title>Phylogenomic reconstructions and comparative analyses of Kickxellomycotina fungi.</title>
        <authorList>
            <person name="Reynolds N.K."/>
            <person name="Stajich J.E."/>
            <person name="Barry K."/>
            <person name="Grigoriev I.V."/>
            <person name="Crous P."/>
            <person name="Smith M.E."/>
        </authorList>
    </citation>
    <scope>NUCLEOTIDE SEQUENCE</scope>
    <source>
        <strain evidence="6">RSA 861</strain>
    </source>
</reference>
<dbReference type="GO" id="GO:0071013">
    <property type="term" value="C:catalytic step 2 spliceosome"/>
    <property type="evidence" value="ECO:0007669"/>
    <property type="project" value="TreeGrafter"/>
</dbReference>
<gene>
    <name evidence="6" type="primary">CWC15_2</name>
    <name evidence="6" type="ORF">IWQ60_012196</name>
</gene>
<sequence>MTTAARPTFDPARGRESQAPTVQLSARDLASHTKLKFRQPGQDDNVDLQAQDLKRQLLEAEREHFRKKQSERSALGNETATKSDSIVDSQHQPPVLDEERRRQLLAQVQAWDNDDDDDDSDDDNSDSENTAPKAKSQPSSTSAAEEESDDDDSDDEDDTAQLLRELEKIKRERAEEE</sequence>
<dbReference type="InterPro" id="IPR006973">
    <property type="entry name" value="Cwf_Cwc_15"/>
</dbReference>
<comment type="function">
    <text evidence="1">Involved in pre-mRNA splicing.</text>
</comment>
<feature type="compositionally biased region" description="Basic and acidic residues" evidence="5">
    <location>
        <begin position="59"/>
        <end position="71"/>
    </location>
</feature>